<dbReference type="GO" id="GO:0004519">
    <property type="term" value="F:endonuclease activity"/>
    <property type="evidence" value="ECO:0007669"/>
    <property type="project" value="UniProtKB-KW"/>
</dbReference>
<evidence type="ECO:0000256" key="13">
    <source>
        <dbReference type="ARBA" id="ARBA00023128"/>
    </source>
</evidence>
<reference evidence="18" key="1">
    <citation type="journal article" date="2023" name="Mol. Phylogenet. Evol.">
        <title>Genome-scale phylogeny and comparative genomics of the fungal order Sordariales.</title>
        <authorList>
            <person name="Hensen N."/>
            <person name="Bonometti L."/>
            <person name="Westerberg I."/>
            <person name="Brannstrom I.O."/>
            <person name="Guillou S."/>
            <person name="Cros-Aarteil S."/>
            <person name="Calhoun S."/>
            <person name="Haridas S."/>
            <person name="Kuo A."/>
            <person name="Mondo S."/>
            <person name="Pangilinan J."/>
            <person name="Riley R."/>
            <person name="LaButti K."/>
            <person name="Andreopoulos B."/>
            <person name="Lipzen A."/>
            <person name="Chen C."/>
            <person name="Yan M."/>
            <person name="Daum C."/>
            <person name="Ng V."/>
            <person name="Clum A."/>
            <person name="Steindorff A."/>
            <person name="Ohm R.A."/>
            <person name="Martin F."/>
            <person name="Silar P."/>
            <person name="Natvig D.O."/>
            <person name="Lalanne C."/>
            <person name="Gautier V."/>
            <person name="Ament-Velasquez S.L."/>
            <person name="Kruys A."/>
            <person name="Hutchinson M.I."/>
            <person name="Powell A.J."/>
            <person name="Barry K."/>
            <person name="Miller A.N."/>
            <person name="Grigoriev I.V."/>
            <person name="Debuchy R."/>
            <person name="Gladieux P."/>
            <person name="Hiltunen Thoren M."/>
            <person name="Johannesson H."/>
        </authorList>
    </citation>
    <scope>NUCLEOTIDE SEQUENCE [LARGE SCALE GENOMIC DNA]</scope>
    <source>
        <strain evidence="18">CBS 340.73</strain>
    </source>
</reference>
<evidence type="ECO:0000256" key="3">
    <source>
        <dbReference type="ARBA" id="ARBA00005435"/>
    </source>
</evidence>
<evidence type="ECO:0000256" key="12">
    <source>
        <dbReference type="ARBA" id="ARBA00022989"/>
    </source>
</evidence>
<dbReference type="SMART" id="SM00318">
    <property type="entry name" value="SNc"/>
    <property type="match status" value="1"/>
</dbReference>
<dbReference type="Gene3D" id="2.40.50.90">
    <property type="match status" value="1"/>
</dbReference>
<name>A0AAN6N4R3_9PEZI</name>
<evidence type="ECO:0000256" key="9">
    <source>
        <dbReference type="ARBA" id="ARBA00022759"/>
    </source>
</evidence>
<evidence type="ECO:0000256" key="5">
    <source>
        <dbReference type="ARBA" id="ARBA00014651"/>
    </source>
</evidence>
<dbReference type="GO" id="GO:0005739">
    <property type="term" value="C:mitochondrion"/>
    <property type="evidence" value="ECO:0007669"/>
    <property type="project" value="UniProtKB-SubCell"/>
</dbReference>
<feature type="region of interest" description="Disordered" evidence="15">
    <location>
        <begin position="290"/>
        <end position="313"/>
    </location>
</feature>
<dbReference type="GO" id="GO:0016020">
    <property type="term" value="C:membrane"/>
    <property type="evidence" value="ECO:0007669"/>
    <property type="project" value="UniProtKB-SubCell"/>
</dbReference>
<feature type="region of interest" description="Disordered" evidence="15">
    <location>
        <begin position="1"/>
        <end position="52"/>
    </location>
</feature>
<comment type="caution">
    <text evidence="17">The sequence shown here is derived from an EMBL/GenBank/DDBJ whole genome shotgun (WGS) entry which is preliminary data.</text>
</comment>
<dbReference type="PROSITE" id="PS50830">
    <property type="entry name" value="TNASE_3"/>
    <property type="match status" value="1"/>
</dbReference>
<evidence type="ECO:0000256" key="1">
    <source>
        <dbReference type="ARBA" id="ARBA00004167"/>
    </source>
</evidence>
<keyword evidence="6" id="KW-0812">Transmembrane</keyword>
<proteinExistence type="inferred from homology"/>
<accession>A0AAN6N4R3</accession>
<sequence length="313" mass="34926">TMPWGLWRSPTSAGKGKDQGDDDSSTSPPVEPVVNHPSSVPNVSPPPKKSISWNDSLNATDWQHYTEPRNWVPTVLVTATALGFLQFYRSYLRRIPGTNHITPSFFRKRSLLGKVTSVGDGDNFHLFHTPGGLLAGWGWLRSIPKNRKELKGHTIPVRIAGIDAPENAHFGKPAQPFAAEALEFLRSYILGRRVRAYIYRRDQYERVVATVFVRRPPFYLRTDVGLEMIKKGLATTYEAKSGAEFGGPKTEAIYKEAEAVAKRKGRGMWTDEKGGLFGLGTKKEVESPRAFKDRMKAMDEKNGKNGKIGKIGK</sequence>
<dbReference type="EMBL" id="MU853816">
    <property type="protein sequence ID" value="KAK3939145.1"/>
    <property type="molecule type" value="Genomic_DNA"/>
</dbReference>
<keyword evidence="9" id="KW-0255">Endonuclease</keyword>
<dbReference type="InterPro" id="IPR016071">
    <property type="entry name" value="Staphylococal_nuclease_OB-fold"/>
</dbReference>
<organism evidence="17 18">
    <name type="scientific">Diplogelasinospora grovesii</name>
    <dbReference type="NCBI Taxonomy" id="303347"/>
    <lineage>
        <taxon>Eukaryota</taxon>
        <taxon>Fungi</taxon>
        <taxon>Dikarya</taxon>
        <taxon>Ascomycota</taxon>
        <taxon>Pezizomycotina</taxon>
        <taxon>Sordariomycetes</taxon>
        <taxon>Sordariomycetidae</taxon>
        <taxon>Sordariales</taxon>
        <taxon>Diplogelasinosporaceae</taxon>
        <taxon>Diplogelasinospora</taxon>
    </lineage>
</organism>
<comment type="similarity">
    <text evidence="3">Belongs to the LCL3 family.</text>
</comment>
<keyword evidence="7" id="KW-0540">Nuclease</keyword>
<feature type="non-terminal residue" evidence="17">
    <location>
        <position position="1"/>
    </location>
</feature>
<keyword evidence="11" id="KW-0106">Calcium</keyword>
<evidence type="ECO:0000256" key="14">
    <source>
        <dbReference type="ARBA" id="ARBA00023136"/>
    </source>
</evidence>
<keyword evidence="18" id="KW-1185">Reference proteome</keyword>
<evidence type="ECO:0000256" key="8">
    <source>
        <dbReference type="ARBA" id="ARBA00022723"/>
    </source>
</evidence>
<evidence type="ECO:0000256" key="7">
    <source>
        <dbReference type="ARBA" id="ARBA00022722"/>
    </source>
</evidence>
<keyword evidence="12" id="KW-1133">Transmembrane helix</keyword>
<dbReference type="Proteomes" id="UP001303473">
    <property type="component" value="Unassembled WGS sequence"/>
</dbReference>
<feature type="compositionally biased region" description="Basic and acidic residues" evidence="15">
    <location>
        <begin position="290"/>
        <end position="303"/>
    </location>
</feature>
<comment type="subcellular location">
    <subcellularLocation>
        <location evidence="1">Membrane</location>
        <topology evidence="1">Single-pass membrane protein</topology>
    </subcellularLocation>
    <subcellularLocation>
        <location evidence="2">Mitochondrion</location>
    </subcellularLocation>
</comment>
<dbReference type="GO" id="GO:0016787">
    <property type="term" value="F:hydrolase activity"/>
    <property type="evidence" value="ECO:0007669"/>
    <property type="project" value="UniProtKB-KW"/>
</dbReference>
<dbReference type="PANTHER" id="PTHR12302:SF3">
    <property type="entry name" value="SERINE_THREONINE-PROTEIN KINASE 31"/>
    <property type="match status" value="1"/>
</dbReference>
<evidence type="ECO:0000313" key="17">
    <source>
        <dbReference type="EMBL" id="KAK3939145.1"/>
    </source>
</evidence>
<dbReference type="FunFam" id="2.40.50.90:FF:000029">
    <property type="entry name" value="Probable endonuclease lcl3"/>
    <property type="match status" value="1"/>
</dbReference>
<evidence type="ECO:0000256" key="2">
    <source>
        <dbReference type="ARBA" id="ARBA00004173"/>
    </source>
</evidence>
<evidence type="ECO:0000259" key="16">
    <source>
        <dbReference type="PROSITE" id="PS50830"/>
    </source>
</evidence>
<evidence type="ECO:0000256" key="11">
    <source>
        <dbReference type="ARBA" id="ARBA00022837"/>
    </source>
</evidence>
<keyword evidence="10" id="KW-0378">Hydrolase</keyword>
<dbReference type="GO" id="GO:0046872">
    <property type="term" value="F:metal ion binding"/>
    <property type="evidence" value="ECO:0007669"/>
    <property type="project" value="UniProtKB-KW"/>
</dbReference>
<dbReference type="InterPro" id="IPR035437">
    <property type="entry name" value="SNase_OB-fold_sf"/>
</dbReference>
<evidence type="ECO:0000256" key="15">
    <source>
        <dbReference type="SAM" id="MobiDB-lite"/>
    </source>
</evidence>
<evidence type="ECO:0000256" key="6">
    <source>
        <dbReference type="ARBA" id="ARBA00022692"/>
    </source>
</evidence>
<evidence type="ECO:0000313" key="18">
    <source>
        <dbReference type="Proteomes" id="UP001303473"/>
    </source>
</evidence>
<evidence type="ECO:0000256" key="4">
    <source>
        <dbReference type="ARBA" id="ARBA00013404"/>
    </source>
</evidence>
<keyword evidence="13" id="KW-0496">Mitochondrion</keyword>
<keyword evidence="8" id="KW-0479">Metal-binding</keyword>
<dbReference type="AlphaFoldDB" id="A0AAN6N4R3"/>
<feature type="domain" description="TNase-like" evidence="16">
    <location>
        <begin position="109"/>
        <end position="271"/>
    </location>
</feature>
<feature type="compositionally biased region" description="Low complexity" evidence="15">
    <location>
        <begin position="32"/>
        <end position="42"/>
    </location>
</feature>
<keyword evidence="14" id="KW-0472">Membrane</keyword>
<dbReference type="Pfam" id="PF00565">
    <property type="entry name" value="SNase"/>
    <property type="match status" value="1"/>
</dbReference>
<protein>
    <recommendedName>
        <fullName evidence="4">Probable endonuclease LCL3</fullName>
    </recommendedName>
    <alternativeName>
        <fullName evidence="5">Probable endonuclease lcl3</fullName>
    </alternativeName>
</protein>
<dbReference type="PANTHER" id="PTHR12302">
    <property type="entry name" value="EBNA2 BINDING PROTEIN P100"/>
    <property type="match status" value="1"/>
</dbReference>
<evidence type="ECO:0000256" key="10">
    <source>
        <dbReference type="ARBA" id="ARBA00022801"/>
    </source>
</evidence>
<dbReference type="SUPFAM" id="SSF50199">
    <property type="entry name" value="Staphylococcal nuclease"/>
    <property type="match status" value="1"/>
</dbReference>
<gene>
    <name evidence="17" type="ORF">QBC46DRAFT_263928</name>
</gene>